<organism evidence="4 5">
    <name type="scientific">Shewanella hanedai</name>
    <name type="common">Alteromonas hanedai</name>
    <dbReference type="NCBI Taxonomy" id="25"/>
    <lineage>
        <taxon>Bacteria</taxon>
        <taxon>Pseudomonadati</taxon>
        <taxon>Pseudomonadota</taxon>
        <taxon>Gammaproteobacteria</taxon>
        <taxon>Alteromonadales</taxon>
        <taxon>Shewanellaceae</taxon>
        <taxon>Shewanella</taxon>
    </lineage>
</organism>
<dbReference type="Gene3D" id="3.40.630.30">
    <property type="match status" value="1"/>
</dbReference>
<keyword evidence="5" id="KW-1185">Reference proteome</keyword>
<dbReference type="SMART" id="SM00347">
    <property type="entry name" value="HTH_MARR"/>
    <property type="match status" value="1"/>
</dbReference>
<gene>
    <name evidence="4" type="ORF">FN961_17460</name>
</gene>
<dbReference type="InterPro" id="IPR016181">
    <property type="entry name" value="Acyl_CoA_acyltransferase"/>
</dbReference>
<dbReference type="SUPFAM" id="SSF55729">
    <property type="entry name" value="Acyl-CoA N-acyltransferases (Nat)"/>
    <property type="match status" value="1"/>
</dbReference>
<dbReference type="PRINTS" id="PR00598">
    <property type="entry name" value="HTHMARR"/>
</dbReference>
<evidence type="ECO:0000256" key="1">
    <source>
        <dbReference type="ARBA" id="ARBA00022679"/>
    </source>
</evidence>
<sequence length="284" mass="31077">MLNSAFGDLPLSPAQAHTLIELGNEAVSIKQLSLSLNIDKSNASRAVTHLVEKGFAYTQSNPKDTRSLLAHLTPQGKKLLQKLHHQQNVMFDEILCQLSPEEATNIESAISAYNKAICRTQAQQGCTIREITAADDVAIAELIREVSAEYGLTADKGYSVADPSLETTSKQYNASGSCYWIIELDGIILGGAGIAPLGSEQGVCELQKMYFSKQLRGKGFAKRMAYLALNYAREQEYQACYLETTACLKEAISLYEAIGFEHISKHLGDTGHDACELPMLLKLK</sequence>
<dbReference type="GO" id="GO:0003700">
    <property type="term" value="F:DNA-binding transcription factor activity"/>
    <property type="evidence" value="ECO:0007669"/>
    <property type="project" value="InterPro"/>
</dbReference>
<dbReference type="InterPro" id="IPR050769">
    <property type="entry name" value="NAT_camello-type"/>
</dbReference>
<keyword evidence="1 4" id="KW-0808">Transferase</keyword>
<dbReference type="InterPro" id="IPR036390">
    <property type="entry name" value="WH_DNA-bd_sf"/>
</dbReference>
<feature type="domain" description="HTH marR-type" evidence="2">
    <location>
        <begin position="1"/>
        <end position="115"/>
    </location>
</feature>
<dbReference type="CDD" id="cd04301">
    <property type="entry name" value="NAT_SF"/>
    <property type="match status" value="1"/>
</dbReference>
<reference evidence="5" key="1">
    <citation type="submission" date="2019-07" db="EMBL/GenBank/DDBJ databases">
        <title>Shewanella sp. YLB-08 draft genomic sequence.</title>
        <authorList>
            <person name="Yu L."/>
        </authorList>
    </citation>
    <scope>NUCLEOTIDE SEQUENCE [LARGE SCALE GENOMIC DNA]</scope>
    <source>
        <strain evidence="5">JCM 20706</strain>
    </source>
</reference>
<dbReference type="EMBL" id="VKGK01000023">
    <property type="protein sequence ID" value="TRY13105.1"/>
    <property type="molecule type" value="Genomic_DNA"/>
</dbReference>
<dbReference type="PANTHER" id="PTHR13947:SF37">
    <property type="entry name" value="LD18367P"/>
    <property type="match status" value="1"/>
</dbReference>
<evidence type="ECO:0000313" key="5">
    <source>
        <dbReference type="Proteomes" id="UP000318126"/>
    </source>
</evidence>
<dbReference type="Gene3D" id="1.10.10.10">
    <property type="entry name" value="Winged helix-like DNA-binding domain superfamily/Winged helix DNA-binding domain"/>
    <property type="match status" value="1"/>
</dbReference>
<accession>A0A553JKX1</accession>
<dbReference type="InterPro" id="IPR000182">
    <property type="entry name" value="GNAT_dom"/>
</dbReference>
<evidence type="ECO:0000313" key="4">
    <source>
        <dbReference type="EMBL" id="TRY13105.1"/>
    </source>
</evidence>
<dbReference type="GO" id="GO:0008080">
    <property type="term" value="F:N-acetyltransferase activity"/>
    <property type="evidence" value="ECO:0007669"/>
    <property type="project" value="InterPro"/>
</dbReference>
<comment type="caution">
    <text evidence="4">The sequence shown here is derived from an EMBL/GenBank/DDBJ whole genome shotgun (WGS) entry which is preliminary data.</text>
</comment>
<dbReference type="PROSITE" id="PS50995">
    <property type="entry name" value="HTH_MARR_2"/>
    <property type="match status" value="1"/>
</dbReference>
<dbReference type="Proteomes" id="UP000318126">
    <property type="component" value="Unassembled WGS sequence"/>
</dbReference>
<feature type="domain" description="N-acetyltransferase" evidence="3">
    <location>
        <begin position="126"/>
        <end position="284"/>
    </location>
</feature>
<dbReference type="Pfam" id="PF00583">
    <property type="entry name" value="Acetyltransf_1"/>
    <property type="match status" value="1"/>
</dbReference>
<dbReference type="PANTHER" id="PTHR13947">
    <property type="entry name" value="GNAT FAMILY N-ACETYLTRANSFERASE"/>
    <property type="match status" value="1"/>
</dbReference>
<dbReference type="SUPFAM" id="SSF46785">
    <property type="entry name" value="Winged helix' DNA-binding domain"/>
    <property type="match status" value="1"/>
</dbReference>
<proteinExistence type="predicted"/>
<dbReference type="InterPro" id="IPR000835">
    <property type="entry name" value="HTH_MarR-typ"/>
</dbReference>
<dbReference type="PROSITE" id="PS51186">
    <property type="entry name" value="GNAT"/>
    <property type="match status" value="1"/>
</dbReference>
<dbReference type="Pfam" id="PF12802">
    <property type="entry name" value="MarR_2"/>
    <property type="match status" value="1"/>
</dbReference>
<evidence type="ECO:0000259" key="3">
    <source>
        <dbReference type="PROSITE" id="PS51186"/>
    </source>
</evidence>
<name>A0A553JKX1_SHEHA</name>
<evidence type="ECO:0000259" key="2">
    <source>
        <dbReference type="PROSITE" id="PS50995"/>
    </source>
</evidence>
<dbReference type="InterPro" id="IPR036388">
    <property type="entry name" value="WH-like_DNA-bd_sf"/>
</dbReference>
<dbReference type="OrthoDB" id="5419426at2"/>
<protein>
    <submittedName>
        <fullName evidence="4">GNAT family N-acetyltransferase</fullName>
    </submittedName>
</protein>
<dbReference type="AlphaFoldDB" id="A0A553JKX1"/>